<keyword evidence="4" id="KW-1185">Reference proteome</keyword>
<evidence type="ECO:0000313" key="4">
    <source>
        <dbReference type="Proteomes" id="UP000236488"/>
    </source>
</evidence>
<organism evidence="3 4">
    <name type="scientific">Rubneribacter badeniensis</name>
    <dbReference type="NCBI Taxonomy" id="2070688"/>
    <lineage>
        <taxon>Bacteria</taxon>
        <taxon>Bacillati</taxon>
        <taxon>Actinomycetota</taxon>
        <taxon>Coriobacteriia</taxon>
        <taxon>Eggerthellales</taxon>
        <taxon>Eggerthellaceae</taxon>
        <taxon>Rubneribacter</taxon>
    </lineage>
</organism>
<protein>
    <submittedName>
        <fullName evidence="3">Uncharacterized protein</fullName>
    </submittedName>
</protein>
<gene>
    <name evidence="3" type="ORF">C2L80_08560</name>
    <name evidence="2" type="ORF">K8V16_04030</name>
</gene>
<dbReference type="AlphaFoldDB" id="A0A2K2U461"/>
<evidence type="ECO:0000313" key="3">
    <source>
        <dbReference type="EMBL" id="PNV65054.1"/>
    </source>
</evidence>
<reference evidence="3 4" key="1">
    <citation type="journal article" date="2018" name="Int. J. Syst. Evol. Microbiol.">
        <title>Rubneribacter badeniensis gen. nov., sp. nov. and Enteroscipio rubneri gen. nov., sp. nov., new members of the Eggerthellaceae isolated from human faeces.</title>
        <authorList>
            <person name="Danylec N."/>
            <person name="Gobl A."/>
            <person name="Stoll D.A."/>
            <person name="Hetzer B."/>
            <person name="Kulling S.E."/>
            <person name="Huch M."/>
        </authorList>
    </citation>
    <scope>NUCLEOTIDE SEQUENCE [LARGE SCALE GENOMIC DNA]</scope>
    <source>
        <strain evidence="3 4">ResAG-85</strain>
    </source>
</reference>
<evidence type="ECO:0000313" key="2">
    <source>
        <dbReference type="EMBL" id="HJH42945.1"/>
    </source>
</evidence>
<accession>A0A2K2U461</accession>
<dbReference type="EMBL" id="PPEL01000050">
    <property type="protein sequence ID" value="PNV65054.1"/>
    <property type="molecule type" value="Genomic_DNA"/>
</dbReference>
<evidence type="ECO:0000256" key="1">
    <source>
        <dbReference type="SAM" id="MobiDB-lite"/>
    </source>
</evidence>
<proteinExistence type="predicted"/>
<reference evidence="2" key="3">
    <citation type="submission" date="2021-09" db="EMBL/GenBank/DDBJ databases">
        <authorList>
            <person name="Gilroy R."/>
        </authorList>
    </citation>
    <scope>NUCLEOTIDE SEQUENCE</scope>
    <source>
        <strain evidence="2">USAMLcec12-2067</strain>
    </source>
</reference>
<name>A0A2K2U461_9ACTN</name>
<feature type="region of interest" description="Disordered" evidence="1">
    <location>
        <begin position="141"/>
        <end position="162"/>
    </location>
</feature>
<comment type="caution">
    <text evidence="3">The sequence shown here is derived from an EMBL/GenBank/DDBJ whole genome shotgun (WGS) entry which is preliminary data.</text>
</comment>
<dbReference type="Proteomes" id="UP000236488">
    <property type="component" value="Unassembled WGS sequence"/>
</dbReference>
<reference evidence="2" key="2">
    <citation type="journal article" date="2021" name="PeerJ">
        <title>Extensive microbial diversity within the chicken gut microbiome revealed by metagenomics and culture.</title>
        <authorList>
            <person name="Gilroy R."/>
            <person name="Ravi A."/>
            <person name="Getino M."/>
            <person name="Pursley I."/>
            <person name="Horton D.L."/>
            <person name="Alikhan N.F."/>
            <person name="Baker D."/>
            <person name="Gharbi K."/>
            <person name="Hall N."/>
            <person name="Watson M."/>
            <person name="Adriaenssens E.M."/>
            <person name="Foster-Nyarko E."/>
            <person name="Jarju S."/>
            <person name="Secka A."/>
            <person name="Antonio M."/>
            <person name="Oren A."/>
            <person name="Chaudhuri R.R."/>
            <person name="La Ragione R."/>
            <person name="Hildebrand F."/>
            <person name="Pallen M.J."/>
        </authorList>
    </citation>
    <scope>NUCLEOTIDE SEQUENCE</scope>
    <source>
        <strain evidence="2">USAMLcec12-2067</strain>
    </source>
</reference>
<dbReference type="EMBL" id="DYZL01000074">
    <property type="protein sequence ID" value="HJH42945.1"/>
    <property type="molecule type" value="Genomic_DNA"/>
</dbReference>
<sequence>MESIATGVSNLLASLDVDAARELRIALNNQRFKDAVMGAWADNPDAALYVLAHTNSLYVEKDTAPRKGRDKDRDHIVLGVYLDDSLARSEINARRELLRLTLAQQGMHVDEVRDLIATFDMKDRHLYPDALERLASLFGTPEPGGSLRGRPNARPSDGASADQSELLETLKRAFCLSFQNLEHAWAVLEKIEGAALAEVSFSKNASHSTQRYRCHLYVAEGDIEGMSAIIGRSGETIISRARPLGLPIREIAVHRSPETLSGRKAFPRSGRPEALKDLDLHELRSESARIAAEVRRKVRDGR</sequence>
<dbReference type="Proteomes" id="UP000789325">
    <property type="component" value="Unassembled WGS sequence"/>
</dbReference>
<dbReference type="RefSeq" id="WP_103263019.1">
    <property type="nucleotide sequence ID" value="NZ_PPEL01000050.1"/>
</dbReference>